<dbReference type="Proteomes" id="UP000054279">
    <property type="component" value="Unassembled WGS sequence"/>
</dbReference>
<dbReference type="EMBL" id="KN837105">
    <property type="protein sequence ID" value="KIJ46882.1"/>
    <property type="molecule type" value="Genomic_DNA"/>
</dbReference>
<proteinExistence type="predicted"/>
<sequence length="157" mass="17654">MDAQSTRDERNLQEINYLSHKILFQLKYYGVLIRTKALFCQIPPPDGPATFNHINYFLSLLMDEGDIDPVEVSPADCDSEPRRECPDNFPELLQRDLPLRDGQRYSASSNPELALALAVSEPDQADMLSQSSPPNNTSHCFTRPAALSLSQDTRKLS</sequence>
<feature type="region of interest" description="Disordered" evidence="1">
    <location>
        <begin position="124"/>
        <end position="157"/>
    </location>
</feature>
<organism evidence="2 3">
    <name type="scientific">Sphaerobolus stellatus (strain SS14)</name>
    <dbReference type="NCBI Taxonomy" id="990650"/>
    <lineage>
        <taxon>Eukaryota</taxon>
        <taxon>Fungi</taxon>
        <taxon>Dikarya</taxon>
        <taxon>Basidiomycota</taxon>
        <taxon>Agaricomycotina</taxon>
        <taxon>Agaricomycetes</taxon>
        <taxon>Phallomycetidae</taxon>
        <taxon>Geastrales</taxon>
        <taxon>Sphaerobolaceae</taxon>
        <taxon>Sphaerobolus</taxon>
    </lineage>
</organism>
<name>A0A0C9W3Y1_SPHS4</name>
<dbReference type="HOGENOM" id="CLU_1679065_0_0_1"/>
<reference evidence="2 3" key="1">
    <citation type="submission" date="2014-06" db="EMBL/GenBank/DDBJ databases">
        <title>Evolutionary Origins and Diversification of the Mycorrhizal Mutualists.</title>
        <authorList>
            <consortium name="DOE Joint Genome Institute"/>
            <consortium name="Mycorrhizal Genomics Consortium"/>
            <person name="Kohler A."/>
            <person name="Kuo A."/>
            <person name="Nagy L.G."/>
            <person name="Floudas D."/>
            <person name="Copeland A."/>
            <person name="Barry K.W."/>
            <person name="Cichocki N."/>
            <person name="Veneault-Fourrey C."/>
            <person name="LaButti K."/>
            <person name="Lindquist E.A."/>
            <person name="Lipzen A."/>
            <person name="Lundell T."/>
            <person name="Morin E."/>
            <person name="Murat C."/>
            <person name="Riley R."/>
            <person name="Ohm R."/>
            <person name="Sun H."/>
            <person name="Tunlid A."/>
            <person name="Henrissat B."/>
            <person name="Grigoriev I.V."/>
            <person name="Hibbett D.S."/>
            <person name="Martin F."/>
        </authorList>
    </citation>
    <scope>NUCLEOTIDE SEQUENCE [LARGE SCALE GENOMIC DNA]</scope>
    <source>
        <strain evidence="2 3">SS14</strain>
    </source>
</reference>
<dbReference type="AlphaFoldDB" id="A0A0C9W3Y1"/>
<keyword evidence="3" id="KW-1185">Reference proteome</keyword>
<evidence type="ECO:0000313" key="2">
    <source>
        <dbReference type="EMBL" id="KIJ46882.1"/>
    </source>
</evidence>
<gene>
    <name evidence="2" type="ORF">M422DRAFT_249626</name>
</gene>
<evidence type="ECO:0000313" key="3">
    <source>
        <dbReference type="Proteomes" id="UP000054279"/>
    </source>
</evidence>
<protein>
    <submittedName>
        <fullName evidence="2">Unplaced genomic scaffold SPHSTscaffold_30, whole genome shotgun sequence</fullName>
    </submittedName>
</protein>
<evidence type="ECO:0000256" key="1">
    <source>
        <dbReference type="SAM" id="MobiDB-lite"/>
    </source>
</evidence>
<accession>A0A0C9W3Y1</accession>
<feature type="compositionally biased region" description="Polar residues" evidence="1">
    <location>
        <begin position="127"/>
        <end position="140"/>
    </location>
</feature>